<keyword evidence="6 14" id="KW-0812">Transmembrane</keyword>
<evidence type="ECO:0000256" key="2">
    <source>
        <dbReference type="ARBA" id="ARBA00009810"/>
    </source>
</evidence>
<dbReference type="FunFam" id="2.170.130.10:FF:000010">
    <property type="entry name" value="Ferripyoverdine receptor"/>
    <property type="match status" value="1"/>
</dbReference>
<feature type="region of interest" description="Disordered" evidence="16">
    <location>
        <begin position="29"/>
        <end position="58"/>
    </location>
</feature>
<dbReference type="GO" id="GO:0015891">
    <property type="term" value="P:siderophore transport"/>
    <property type="evidence" value="ECO:0007669"/>
    <property type="project" value="InterPro"/>
</dbReference>
<dbReference type="PANTHER" id="PTHR32552">
    <property type="entry name" value="FERRICHROME IRON RECEPTOR-RELATED"/>
    <property type="match status" value="1"/>
</dbReference>
<name>A0A1M7QUC1_9BURK</name>
<protein>
    <submittedName>
        <fullName evidence="20">Outer-membrane receptor for ferric coprogen and ferric-rhodotorulic acid</fullName>
    </submittedName>
</protein>
<dbReference type="PANTHER" id="PTHR32552:SF74">
    <property type="entry name" value="HYDROXAMATE SIDEROPHORE RECEPTOR FHUE"/>
    <property type="match status" value="1"/>
</dbReference>
<dbReference type="OrthoDB" id="174652at2"/>
<dbReference type="SUPFAM" id="SSF56935">
    <property type="entry name" value="Porins"/>
    <property type="match status" value="1"/>
</dbReference>
<dbReference type="CDD" id="cd01347">
    <property type="entry name" value="ligand_gated_channel"/>
    <property type="match status" value="1"/>
</dbReference>
<dbReference type="InterPro" id="IPR037066">
    <property type="entry name" value="Plug_dom_sf"/>
</dbReference>
<dbReference type="AlphaFoldDB" id="A0A1M7QUC1"/>
<evidence type="ECO:0000256" key="9">
    <source>
        <dbReference type="ARBA" id="ARBA00023065"/>
    </source>
</evidence>
<evidence type="ECO:0000313" key="20">
    <source>
        <dbReference type="EMBL" id="SHN35359.1"/>
    </source>
</evidence>
<feature type="signal peptide" evidence="17">
    <location>
        <begin position="1"/>
        <end position="24"/>
    </location>
</feature>
<dbReference type="InterPro" id="IPR036942">
    <property type="entry name" value="Beta-barrel_TonB_sf"/>
</dbReference>
<feature type="chain" id="PRO_5012025851" evidence="17">
    <location>
        <begin position="25"/>
        <end position="728"/>
    </location>
</feature>
<evidence type="ECO:0000256" key="4">
    <source>
        <dbReference type="ARBA" id="ARBA00022452"/>
    </source>
</evidence>
<dbReference type="Gene3D" id="2.170.130.10">
    <property type="entry name" value="TonB-dependent receptor, plug domain"/>
    <property type="match status" value="1"/>
</dbReference>
<comment type="subcellular location">
    <subcellularLocation>
        <location evidence="1 14">Cell outer membrane</location>
        <topology evidence="1 14">Multi-pass membrane protein</topology>
    </subcellularLocation>
</comment>
<evidence type="ECO:0000256" key="6">
    <source>
        <dbReference type="ARBA" id="ARBA00022692"/>
    </source>
</evidence>
<evidence type="ECO:0000256" key="3">
    <source>
        <dbReference type="ARBA" id="ARBA00022448"/>
    </source>
</evidence>
<dbReference type="InterPro" id="IPR000531">
    <property type="entry name" value="Beta-barrel_TonB"/>
</dbReference>
<evidence type="ECO:0000256" key="8">
    <source>
        <dbReference type="ARBA" id="ARBA00023004"/>
    </source>
</evidence>
<dbReference type="STRING" id="551987.SAMN05192549_10837"/>
<dbReference type="PROSITE" id="PS52016">
    <property type="entry name" value="TONB_DEPENDENT_REC_3"/>
    <property type="match status" value="1"/>
</dbReference>
<feature type="compositionally biased region" description="Polar residues" evidence="16">
    <location>
        <begin position="33"/>
        <end position="56"/>
    </location>
</feature>
<dbReference type="GO" id="GO:0009279">
    <property type="term" value="C:cell outer membrane"/>
    <property type="evidence" value="ECO:0007669"/>
    <property type="project" value="UniProtKB-SubCell"/>
</dbReference>
<evidence type="ECO:0000256" key="7">
    <source>
        <dbReference type="ARBA" id="ARBA00022729"/>
    </source>
</evidence>
<dbReference type="GO" id="GO:0038023">
    <property type="term" value="F:signaling receptor activity"/>
    <property type="evidence" value="ECO:0007669"/>
    <property type="project" value="InterPro"/>
</dbReference>
<evidence type="ECO:0000259" key="19">
    <source>
        <dbReference type="Pfam" id="PF07715"/>
    </source>
</evidence>
<evidence type="ECO:0000256" key="14">
    <source>
        <dbReference type="PROSITE-ProRule" id="PRU01360"/>
    </source>
</evidence>
<evidence type="ECO:0000256" key="15">
    <source>
        <dbReference type="RuleBase" id="RU003357"/>
    </source>
</evidence>
<dbReference type="InterPro" id="IPR010105">
    <property type="entry name" value="TonB_sidphr_rcpt"/>
</dbReference>
<evidence type="ECO:0000256" key="1">
    <source>
        <dbReference type="ARBA" id="ARBA00004571"/>
    </source>
</evidence>
<comment type="similarity">
    <text evidence="2 14 15">Belongs to the TonB-dependent receptor family.</text>
</comment>
<keyword evidence="13 14" id="KW-0998">Cell outer membrane</keyword>
<keyword evidence="7 17" id="KW-0732">Signal</keyword>
<evidence type="ECO:0000256" key="10">
    <source>
        <dbReference type="ARBA" id="ARBA00023077"/>
    </source>
</evidence>
<dbReference type="Gene3D" id="2.40.170.20">
    <property type="entry name" value="TonB-dependent receptor, beta-barrel domain"/>
    <property type="match status" value="1"/>
</dbReference>
<dbReference type="Pfam" id="PF07715">
    <property type="entry name" value="Plug"/>
    <property type="match status" value="1"/>
</dbReference>
<evidence type="ECO:0000313" key="21">
    <source>
        <dbReference type="Proteomes" id="UP000184339"/>
    </source>
</evidence>
<feature type="domain" description="TonB-dependent receptor plug" evidence="19">
    <location>
        <begin position="67"/>
        <end position="167"/>
    </location>
</feature>
<dbReference type="Proteomes" id="UP000184339">
    <property type="component" value="Unassembled WGS sequence"/>
</dbReference>
<sequence length="728" mass="78999">MDKQVTMKPLAMLVSLALPLLAQAQSGAEQALPTVQVTSQKMSDTTEGTGSYTTGKARSATPLDMSLRDTPQSITVVTQQRIEDQGMVTVTDVVNNTTGVSVNQYETHRAGFTARGFDIDNLQIDGVPTTWEQPWSSGEVLSTLAIYDRVEIVRGATGLMTGAGNPSASINLVHKRATSKELSGTAELEIGSWKQRRGLVDVSTALNQEGTVRGRVVGEYQQGDSWAALQKNKSKTFYATVEADLTPKTLLVAGFSRQETEPKGPMWGGLPVWYSNGQEANWDVSKTTSASWTDWQTAYNNTFARLEHTFDNGWKVTATAAHGDRKADSHLLYLSGVPVKGADGGMSLFAGSYLTHTKQDNFGLMASGPFELLGRKHEAAFGYTYANQKFNADSRTANFGATYPAVGNFDQWNGAAFPAPSWSAPGFYESTTTKQDAAYGVTRFSLADPLKLIVGARVSNYDSIDTQAGAKAPSRIKNDNELTPYAGIVYDINDTYSAYASYTSIFKPQSYKDKAGNVLDPVRGKAAETGIKGEFLDGRLNASFALFHIKQDNLAQEVDKITRPGSDLPEAYYVGVDGATSRGYEFDVNGELARGWNASVGLSQFRARQANGTDFNSIYPRKLFRVFTTYDLGGQLKGLTVGGGVNWESRTYTRDPGAPAGTPTNGNIVQDGFALVNLMARYDISKNLSAQLNVNNVTDKKHFGMFAAYGAITYAAPRSTSLNLKYRF</sequence>
<keyword evidence="4 14" id="KW-1134">Transmembrane beta strand</keyword>
<proteinExistence type="inferred from homology"/>
<dbReference type="InterPro" id="IPR012910">
    <property type="entry name" value="Plug_dom"/>
</dbReference>
<dbReference type="RefSeq" id="WP_072786831.1">
    <property type="nucleotide sequence ID" value="NZ_FRCX01000008.1"/>
</dbReference>
<reference evidence="21" key="1">
    <citation type="submission" date="2016-11" db="EMBL/GenBank/DDBJ databases">
        <authorList>
            <person name="Varghese N."/>
            <person name="Submissions S."/>
        </authorList>
    </citation>
    <scope>NUCLEOTIDE SEQUENCE [LARGE SCALE GENOMIC DNA]</scope>
    <source>
        <strain evidence="21">Sac-22</strain>
    </source>
</reference>
<feature type="domain" description="TonB-dependent receptor-like beta-barrel" evidence="18">
    <location>
        <begin position="283"/>
        <end position="697"/>
    </location>
</feature>
<accession>A0A1M7QUC1</accession>
<gene>
    <name evidence="20" type="ORF">SAMN05192549_10837</name>
</gene>
<evidence type="ECO:0000256" key="5">
    <source>
        <dbReference type="ARBA" id="ARBA00022496"/>
    </source>
</evidence>
<keyword evidence="9" id="KW-0406">Ion transport</keyword>
<keyword evidence="8" id="KW-0408">Iron</keyword>
<dbReference type="GO" id="GO:0015344">
    <property type="term" value="F:siderophore uptake transmembrane transporter activity"/>
    <property type="evidence" value="ECO:0007669"/>
    <property type="project" value="TreeGrafter"/>
</dbReference>
<keyword evidence="21" id="KW-1185">Reference proteome</keyword>
<keyword evidence="12 20" id="KW-0675">Receptor</keyword>
<evidence type="ECO:0000256" key="13">
    <source>
        <dbReference type="ARBA" id="ARBA00023237"/>
    </source>
</evidence>
<dbReference type="NCBIfam" id="TIGR01783">
    <property type="entry name" value="TonB-siderophor"/>
    <property type="match status" value="1"/>
</dbReference>
<keyword evidence="5" id="KW-0410">Iron transport</keyword>
<dbReference type="EMBL" id="FRCX01000008">
    <property type="protein sequence ID" value="SHN35359.1"/>
    <property type="molecule type" value="Genomic_DNA"/>
</dbReference>
<dbReference type="Pfam" id="PF00593">
    <property type="entry name" value="TonB_dep_Rec_b-barrel"/>
    <property type="match status" value="1"/>
</dbReference>
<dbReference type="InterPro" id="IPR039426">
    <property type="entry name" value="TonB-dep_rcpt-like"/>
</dbReference>
<evidence type="ECO:0000256" key="12">
    <source>
        <dbReference type="ARBA" id="ARBA00023170"/>
    </source>
</evidence>
<keyword evidence="10 15" id="KW-0798">TonB box</keyword>
<keyword evidence="11 14" id="KW-0472">Membrane</keyword>
<organism evidence="20 21">
    <name type="scientific">Duganella sacchari</name>
    <dbReference type="NCBI Taxonomy" id="551987"/>
    <lineage>
        <taxon>Bacteria</taxon>
        <taxon>Pseudomonadati</taxon>
        <taxon>Pseudomonadota</taxon>
        <taxon>Betaproteobacteria</taxon>
        <taxon>Burkholderiales</taxon>
        <taxon>Oxalobacteraceae</taxon>
        <taxon>Telluria group</taxon>
        <taxon>Duganella</taxon>
    </lineage>
</organism>
<evidence type="ECO:0000256" key="16">
    <source>
        <dbReference type="SAM" id="MobiDB-lite"/>
    </source>
</evidence>
<evidence type="ECO:0000256" key="17">
    <source>
        <dbReference type="SAM" id="SignalP"/>
    </source>
</evidence>
<keyword evidence="3 14" id="KW-0813">Transport</keyword>
<evidence type="ECO:0000259" key="18">
    <source>
        <dbReference type="Pfam" id="PF00593"/>
    </source>
</evidence>
<evidence type="ECO:0000256" key="11">
    <source>
        <dbReference type="ARBA" id="ARBA00023136"/>
    </source>
</evidence>